<proteinExistence type="predicted"/>
<accession>A0ABT9S156</accession>
<dbReference type="RefSeq" id="WP_307687893.1">
    <property type="nucleotide sequence ID" value="NZ_JAUSRO010000001.1"/>
</dbReference>
<reference evidence="1 2" key="1">
    <citation type="submission" date="2023-07" db="EMBL/GenBank/DDBJ databases">
        <title>Sorghum-associated microbial communities from plants grown in Nebraska, USA.</title>
        <authorList>
            <person name="Schachtman D."/>
        </authorList>
    </citation>
    <scope>NUCLEOTIDE SEQUENCE [LARGE SCALE GENOMIC DNA]</scope>
    <source>
        <strain evidence="1 2">DS1607</strain>
    </source>
</reference>
<name>A0ABT9S156_9BURK</name>
<dbReference type="Proteomes" id="UP001226867">
    <property type="component" value="Unassembled WGS sequence"/>
</dbReference>
<keyword evidence="2" id="KW-1185">Reference proteome</keyword>
<dbReference type="EMBL" id="JAUSRO010000001">
    <property type="protein sequence ID" value="MDP9898071.1"/>
    <property type="molecule type" value="Genomic_DNA"/>
</dbReference>
<sequence>MMRRILVVGDAPVPGGAVLPYGGPESTIHGHRVALIGGRAYCEGCNSVGIIAKAGGQGRTRFYDAEVALEGDVVICHCPVPPPLMSTLQTTSYHNDLRGGLGTFDPSFSELPGWFAGDSAAVAASSKIVDDLVEHPPEAEQTENICPNMTNKEFCTLVLDLRADAVKMVEGRLKELDLWGKPEKARVKQWFGTDDETTRRRDSICGADFPGV</sequence>
<dbReference type="InterPro" id="IPR008727">
    <property type="entry name" value="PAAR_motif"/>
</dbReference>
<evidence type="ECO:0000313" key="2">
    <source>
        <dbReference type="Proteomes" id="UP001226867"/>
    </source>
</evidence>
<evidence type="ECO:0000313" key="1">
    <source>
        <dbReference type="EMBL" id="MDP9898071.1"/>
    </source>
</evidence>
<gene>
    <name evidence="1" type="ORF">J2W36_000304</name>
</gene>
<comment type="caution">
    <text evidence="1">The sequence shown here is derived from an EMBL/GenBank/DDBJ whole genome shotgun (WGS) entry which is preliminary data.</text>
</comment>
<protein>
    <submittedName>
        <fullName evidence="1">Zn-binding protein involved in type VI secretion</fullName>
    </submittedName>
</protein>
<dbReference type="Pfam" id="PF05488">
    <property type="entry name" value="PAAR_motif"/>
    <property type="match status" value="1"/>
</dbReference>
<organism evidence="1 2">
    <name type="scientific">Variovorax ginsengisoli</name>
    <dbReference type="NCBI Taxonomy" id="363844"/>
    <lineage>
        <taxon>Bacteria</taxon>
        <taxon>Pseudomonadati</taxon>
        <taxon>Pseudomonadota</taxon>
        <taxon>Betaproteobacteria</taxon>
        <taxon>Burkholderiales</taxon>
        <taxon>Comamonadaceae</taxon>
        <taxon>Variovorax</taxon>
    </lineage>
</organism>
<dbReference type="CDD" id="cd14744">
    <property type="entry name" value="PAAR_CT_2"/>
    <property type="match status" value="1"/>
</dbReference>